<dbReference type="GO" id="GO:0032259">
    <property type="term" value="P:methylation"/>
    <property type="evidence" value="ECO:0007669"/>
    <property type="project" value="UniProtKB-KW"/>
</dbReference>
<sequence length="259" mass="28645">MLGQCADLANEDYLGPNHNFGSPPSTHVRDTRLALIDSLGLSFEGKRCLDLGCNDGTVSTQLAFDFGARHVVGVDIDPHLVIKAEELLALRRSRLRPQPSASHDCESRIDYFPMSAVLRYGHNPSPPAPSLSAWACPTFIAADWLISTEPVLAGPYDIILALNVIKWIHLEHLDDGLVAFFRKCQASLAPGGCLVIQLQTWESYEKAVRPNAAPHFAGNLKKLQYRPDTSFAKLLQDEGLSLFTSSSQLRRHINIYRKA</sequence>
<dbReference type="CDD" id="cd02440">
    <property type="entry name" value="AdoMet_MTases"/>
    <property type="match status" value="1"/>
</dbReference>
<dbReference type="PANTHER" id="PTHR12315:SF0">
    <property type="entry name" value="7SK SNRNA METHYLPHOSPHATE CAPPING ENZYME"/>
    <property type="match status" value="1"/>
</dbReference>
<proteinExistence type="inferred from homology"/>
<evidence type="ECO:0000256" key="2">
    <source>
        <dbReference type="ARBA" id="ARBA00022603"/>
    </source>
</evidence>
<evidence type="ECO:0000256" key="5">
    <source>
        <dbReference type="PROSITE-ProRule" id="PRU00848"/>
    </source>
</evidence>
<keyword evidence="4 5" id="KW-0949">S-adenosyl-L-methionine</keyword>
<dbReference type="SUPFAM" id="SSF53335">
    <property type="entry name" value="S-adenosyl-L-methionine-dependent methyltransferases"/>
    <property type="match status" value="1"/>
</dbReference>
<evidence type="ECO:0000313" key="9">
    <source>
        <dbReference type="Proteomes" id="UP001152607"/>
    </source>
</evidence>
<evidence type="ECO:0000313" key="8">
    <source>
        <dbReference type="EMBL" id="CAI6337304.1"/>
    </source>
</evidence>
<dbReference type="PANTHER" id="PTHR12315">
    <property type="entry name" value="BICOID-INTERACTING PROTEIN RELATED"/>
    <property type="match status" value="1"/>
</dbReference>
<dbReference type="OrthoDB" id="540004at2759"/>
<dbReference type="InterPro" id="IPR029063">
    <property type="entry name" value="SAM-dependent_MTases_sf"/>
</dbReference>
<dbReference type="InterPro" id="IPR039772">
    <property type="entry name" value="Bin3-like"/>
</dbReference>
<dbReference type="Gene3D" id="3.40.50.150">
    <property type="entry name" value="Vaccinia Virus protein VP39"/>
    <property type="match status" value="1"/>
</dbReference>
<dbReference type="GO" id="GO:0040031">
    <property type="term" value="P:snRNA modification"/>
    <property type="evidence" value="ECO:0007669"/>
    <property type="project" value="TreeGrafter"/>
</dbReference>
<comment type="similarity">
    <text evidence="1 6">Belongs to the methyltransferase superfamily.</text>
</comment>
<organism evidence="8 9">
    <name type="scientific">Periconia digitata</name>
    <dbReference type="NCBI Taxonomy" id="1303443"/>
    <lineage>
        <taxon>Eukaryota</taxon>
        <taxon>Fungi</taxon>
        <taxon>Dikarya</taxon>
        <taxon>Ascomycota</taxon>
        <taxon>Pezizomycotina</taxon>
        <taxon>Dothideomycetes</taxon>
        <taxon>Pleosporomycetidae</taxon>
        <taxon>Pleosporales</taxon>
        <taxon>Massarineae</taxon>
        <taxon>Periconiaceae</taxon>
        <taxon>Periconia</taxon>
    </lineage>
</organism>
<dbReference type="EC" id="2.1.1.-" evidence="6"/>
<accession>A0A9W4UL41</accession>
<keyword evidence="2 6" id="KW-0489">Methyltransferase</keyword>
<dbReference type="AlphaFoldDB" id="A0A9W4UL41"/>
<evidence type="ECO:0000256" key="3">
    <source>
        <dbReference type="ARBA" id="ARBA00022679"/>
    </source>
</evidence>
<protein>
    <recommendedName>
        <fullName evidence="6">RNA methyltransferase</fullName>
        <ecNumber evidence="6">2.1.1.-</ecNumber>
    </recommendedName>
</protein>
<dbReference type="Proteomes" id="UP001152607">
    <property type="component" value="Unassembled WGS sequence"/>
</dbReference>
<keyword evidence="9" id="KW-1185">Reference proteome</keyword>
<dbReference type="EMBL" id="CAOQHR010000007">
    <property type="protein sequence ID" value="CAI6337304.1"/>
    <property type="molecule type" value="Genomic_DNA"/>
</dbReference>
<dbReference type="GO" id="GO:0017069">
    <property type="term" value="F:snRNA binding"/>
    <property type="evidence" value="ECO:0007669"/>
    <property type="project" value="TreeGrafter"/>
</dbReference>
<evidence type="ECO:0000256" key="1">
    <source>
        <dbReference type="ARBA" id="ARBA00008361"/>
    </source>
</evidence>
<comment type="caution">
    <text evidence="8">The sequence shown here is derived from an EMBL/GenBank/DDBJ whole genome shotgun (WGS) entry which is preliminary data.</text>
</comment>
<dbReference type="InterPro" id="IPR010675">
    <property type="entry name" value="Bin3_C"/>
</dbReference>
<dbReference type="GO" id="GO:0008171">
    <property type="term" value="F:O-methyltransferase activity"/>
    <property type="evidence" value="ECO:0007669"/>
    <property type="project" value="UniProtKB-UniRule"/>
</dbReference>
<reference evidence="8" key="1">
    <citation type="submission" date="2023-01" db="EMBL/GenBank/DDBJ databases">
        <authorList>
            <person name="Van Ghelder C."/>
            <person name="Rancurel C."/>
        </authorList>
    </citation>
    <scope>NUCLEOTIDE SEQUENCE</scope>
    <source>
        <strain evidence="8">CNCM I-4278</strain>
    </source>
</reference>
<dbReference type="PROSITE" id="PS51515">
    <property type="entry name" value="BIN3_SAM"/>
    <property type="match status" value="1"/>
</dbReference>
<gene>
    <name evidence="8" type="ORF">PDIGIT_LOCUS10415</name>
</gene>
<evidence type="ECO:0000256" key="4">
    <source>
        <dbReference type="ARBA" id="ARBA00022691"/>
    </source>
</evidence>
<dbReference type="InterPro" id="IPR024160">
    <property type="entry name" value="BIN3_SAM-bd_dom"/>
</dbReference>
<keyword evidence="3 6" id="KW-0808">Transferase</keyword>
<dbReference type="Pfam" id="PF06859">
    <property type="entry name" value="Bin3"/>
    <property type="match status" value="1"/>
</dbReference>
<evidence type="ECO:0000259" key="7">
    <source>
        <dbReference type="PROSITE" id="PS51515"/>
    </source>
</evidence>
<feature type="domain" description="Bin3-type SAM" evidence="7">
    <location>
        <begin position="30"/>
        <end position="259"/>
    </location>
</feature>
<name>A0A9W4UL41_9PLEO</name>
<dbReference type="GO" id="GO:0008173">
    <property type="term" value="F:RNA methyltransferase activity"/>
    <property type="evidence" value="ECO:0007669"/>
    <property type="project" value="UniProtKB-UniRule"/>
</dbReference>
<evidence type="ECO:0000256" key="6">
    <source>
        <dbReference type="RuleBase" id="RU367087"/>
    </source>
</evidence>